<dbReference type="STRING" id="1797516.A3D26_01660"/>
<dbReference type="CDD" id="cd02440">
    <property type="entry name" value="AdoMet_MTases"/>
    <property type="match status" value="1"/>
</dbReference>
<comment type="caution">
    <text evidence="3">The sequence shown here is derived from an EMBL/GenBank/DDBJ whole genome shotgun (WGS) entry which is preliminary data.</text>
</comment>
<sequence>MIKKIMKKVWISFSEKLGTSIIHPQFLLIKFQKEGIETAKKYAKGKLLDIGCGRMPYRKAFLPFVDSYTGVDHPEISSLYSSDIKPDVLADAKELPFPKNTFDIALMFQVLEHVDSPDKVIKEAGRILKPNGILIITVPFFYPLHDMPHDWGRYTSTALKSYVKEASLNIVKIKANGSFFQFWLQSLNTFLVKRINDMLSDKLSFKSAFIVPVAVISVPIILVNNLLIVLVGLLSGVFPEYPNYFPLDYLVVAKKTSKA</sequence>
<evidence type="ECO:0000256" key="1">
    <source>
        <dbReference type="SAM" id="Phobius"/>
    </source>
</evidence>
<keyword evidence="1" id="KW-1133">Transmembrane helix</keyword>
<evidence type="ECO:0000313" key="4">
    <source>
        <dbReference type="Proteomes" id="UP000178319"/>
    </source>
</evidence>
<dbReference type="InterPro" id="IPR029063">
    <property type="entry name" value="SAM-dependent_MTases_sf"/>
</dbReference>
<evidence type="ECO:0000313" key="3">
    <source>
        <dbReference type="EMBL" id="OGY11796.1"/>
    </source>
</evidence>
<dbReference type="EMBL" id="MHBZ01000011">
    <property type="protein sequence ID" value="OGY11796.1"/>
    <property type="molecule type" value="Genomic_DNA"/>
</dbReference>
<keyword evidence="1" id="KW-0472">Membrane</keyword>
<reference evidence="3 4" key="1">
    <citation type="journal article" date="2016" name="Nat. Commun.">
        <title>Thousands of microbial genomes shed light on interconnected biogeochemical processes in an aquifer system.</title>
        <authorList>
            <person name="Anantharaman K."/>
            <person name="Brown C.T."/>
            <person name="Hug L.A."/>
            <person name="Sharon I."/>
            <person name="Castelle C.J."/>
            <person name="Probst A.J."/>
            <person name="Thomas B.C."/>
            <person name="Singh A."/>
            <person name="Wilkins M.J."/>
            <person name="Karaoz U."/>
            <person name="Brodie E.L."/>
            <person name="Williams K.H."/>
            <person name="Hubbard S.S."/>
            <person name="Banfield J.F."/>
        </authorList>
    </citation>
    <scope>NUCLEOTIDE SEQUENCE [LARGE SCALE GENOMIC DNA]</scope>
</reference>
<keyword evidence="1" id="KW-0812">Transmembrane</keyword>
<dbReference type="Gene3D" id="3.40.50.150">
    <property type="entry name" value="Vaccinia Virus protein VP39"/>
    <property type="match status" value="1"/>
</dbReference>
<dbReference type="InterPro" id="IPR013216">
    <property type="entry name" value="Methyltransf_11"/>
</dbReference>
<dbReference type="AlphaFoldDB" id="A0A1G1V8U4"/>
<evidence type="ECO:0000259" key="2">
    <source>
        <dbReference type="Pfam" id="PF08241"/>
    </source>
</evidence>
<accession>A0A1G1V8U4</accession>
<dbReference type="PANTHER" id="PTHR43591:SF24">
    <property type="entry name" value="2-METHOXY-6-POLYPRENYL-1,4-BENZOQUINOL METHYLASE, MITOCHONDRIAL"/>
    <property type="match status" value="1"/>
</dbReference>
<name>A0A1G1V8U4_9BACT</name>
<protein>
    <recommendedName>
        <fullName evidence="2">Methyltransferase type 11 domain-containing protein</fullName>
    </recommendedName>
</protein>
<feature type="domain" description="Methyltransferase type 11" evidence="2">
    <location>
        <begin position="48"/>
        <end position="136"/>
    </location>
</feature>
<feature type="transmembrane region" description="Helical" evidence="1">
    <location>
        <begin position="208"/>
        <end position="238"/>
    </location>
</feature>
<dbReference type="SUPFAM" id="SSF53335">
    <property type="entry name" value="S-adenosyl-L-methionine-dependent methyltransferases"/>
    <property type="match status" value="1"/>
</dbReference>
<dbReference type="PANTHER" id="PTHR43591">
    <property type="entry name" value="METHYLTRANSFERASE"/>
    <property type="match status" value="1"/>
</dbReference>
<gene>
    <name evidence="3" type="ORF">A3D26_01660</name>
</gene>
<dbReference type="GO" id="GO:0008757">
    <property type="term" value="F:S-adenosylmethionine-dependent methyltransferase activity"/>
    <property type="evidence" value="ECO:0007669"/>
    <property type="project" value="InterPro"/>
</dbReference>
<organism evidence="3 4">
    <name type="scientific">Candidatus Blackburnbacteria bacterium RIFCSPHIGHO2_02_FULL_44_20</name>
    <dbReference type="NCBI Taxonomy" id="1797516"/>
    <lineage>
        <taxon>Bacteria</taxon>
        <taxon>Candidatus Blackburniibacteriota</taxon>
    </lineage>
</organism>
<dbReference type="Pfam" id="PF08241">
    <property type="entry name" value="Methyltransf_11"/>
    <property type="match status" value="1"/>
</dbReference>
<proteinExistence type="predicted"/>
<dbReference type="Proteomes" id="UP000178319">
    <property type="component" value="Unassembled WGS sequence"/>
</dbReference>